<reference evidence="2 3" key="1">
    <citation type="journal article" date="2010" name="Stand. Genomic Sci.">
        <title>Complete genome sequence of Spirosoma linguale type strain (1).</title>
        <authorList>
            <person name="Lail K."/>
            <person name="Sikorski J."/>
            <person name="Saunders E."/>
            <person name="Lapidus A."/>
            <person name="Glavina Del Rio T."/>
            <person name="Copeland A."/>
            <person name="Tice H."/>
            <person name="Cheng J.-F."/>
            <person name="Lucas S."/>
            <person name="Nolan M."/>
            <person name="Bruce D."/>
            <person name="Goodwin L."/>
            <person name="Pitluck S."/>
            <person name="Ivanova N."/>
            <person name="Mavromatis K."/>
            <person name="Ovchinnikova G."/>
            <person name="Pati A."/>
            <person name="Chen A."/>
            <person name="Palaniappan K."/>
            <person name="Land M."/>
            <person name="Hauser L."/>
            <person name="Chang Y.-J."/>
            <person name="Jeffries C.D."/>
            <person name="Chain P."/>
            <person name="Brettin T."/>
            <person name="Detter J.C."/>
            <person name="Schuetze A."/>
            <person name="Rohde M."/>
            <person name="Tindall B.J."/>
            <person name="Goeker M."/>
            <person name="Bristow J."/>
            <person name="Eisen J.A."/>
            <person name="Markowitz V."/>
            <person name="Hugenholtz P."/>
            <person name="Kyrpides N.C."/>
            <person name="Klenk H.-P."/>
            <person name="Chen F."/>
        </authorList>
    </citation>
    <scope>NUCLEOTIDE SEQUENCE [LARGE SCALE GENOMIC DNA]</scope>
    <source>
        <strain evidence="3">ATCC 33905 / DSM 74 / LMG 10896 / Claus 1</strain>
    </source>
</reference>
<evidence type="ECO:0000259" key="1">
    <source>
        <dbReference type="Pfam" id="PF00561"/>
    </source>
</evidence>
<dbReference type="GO" id="GO:0016787">
    <property type="term" value="F:hydrolase activity"/>
    <property type="evidence" value="ECO:0007669"/>
    <property type="project" value="UniProtKB-KW"/>
</dbReference>
<dbReference type="STRING" id="504472.Slin_3679"/>
<dbReference type="Pfam" id="PF00561">
    <property type="entry name" value="Abhydrolase_1"/>
    <property type="match status" value="1"/>
</dbReference>
<feature type="domain" description="AB hydrolase-1" evidence="1">
    <location>
        <begin position="52"/>
        <end position="266"/>
    </location>
</feature>
<evidence type="ECO:0000313" key="2">
    <source>
        <dbReference type="EMBL" id="ADB39685.1"/>
    </source>
</evidence>
<dbReference type="HOGENOM" id="CLU_020336_4_0_10"/>
<organism evidence="2 3">
    <name type="scientific">Spirosoma linguale (strain ATCC 33905 / DSM 74 / LMG 10896 / Claus 1)</name>
    <dbReference type="NCBI Taxonomy" id="504472"/>
    <lineage>
        <taxon>Bacteria</taxon>
        <taxon>Pseudomonadati</taxon>
        <taxon>Bacteroidota</taxon>
        <taxon>Cytophagia</taxon>
        <taxon>Cytophagales</taxon>
        <taxon>Cytophagaceae</taxon>
        <taxon>Spirosoma</taxon>
    </lineage>
</organism>
<accession>D2QRD1</accession>
<protein>
    <submittedName>
        <fullName evidence="2">Alpha/beta hydrolase fold protein</fullName>
    </submittedName>
</protein>
<dbReference type="PANTHER" id="PTHR43433">
    <property type="entry name" value="HYDROLASE, ALPHA/BETA FOLD FAMILY PROTEIN"/>
    <property type="match status" value="1"/>
</dbReference>
<dbReference type="PRINTS" id="PR00111">
    <property type="entry name" value="ABHYDROLASE"/>
</dbReference>
<keyword evidence="2" id="KW-0378">Hydrolase</keyword>
<dbReference type="RefSeq" id="WP_012928204.1">
    <property type="nucleotide sequence ID" value="NC_013730.1"/>
</dbReference>
<dbReference type="Proteomes" id="UP000002028">
    <property type="component" value="Chromosome"/>
</dbReference>
<dbReference type="InterPro" id="IPR050471">
    <property type="entry name" value="AB_hydrolase"/>
</dbReference>
<dbReference type="EMBL" id="CP001769">
    <property type="protein sequence ID" value="ADB39685.1"/>
    <property type="molecule type" value="Genomic_DNA"/>
</dbReference>
<dbReference type="InterPro" id="IPR000073">
    <property type="entry name" value="AB_hydrolase_1"/>
</dbReference>
<proteinExistence type="predicted"/>
<keyword evidence="3" id="KW-1185">Reference proteome</keyword>
<dbReference type="SUPFAM" id="SSF53474">
    <property type="entry name" value="alpha/beta-Hydrolases"/>
    <property type="match status" value="1"/>
</dbReference>
<dbReference type="PANTHER" id="PTHR43433:SF10">
    <property type="entry name" value="AB HYDROLASE-1 DOMAIN-CONTAINING PROTEIN"/>
    <property type="match status" value="1"/>
</dbReference>
<evidence type="ECO:0000313" key="3">
    <source>
        <dbReference type="Proteomes" id="UP000002028"/>
    </source>
</evidence>
<dbReference type="KEGG" id="sli:Slin_3679"/>
<name>D2QRD1_SPILD</name>
<gene>
    <name evidence="2" type="ordered locus">Slin_3679</name>
</gene>
<dbReference type="Gene3D" id="3.40.50.1820">
    <property type="entry name" value="alpha/beta hydrolase"/>
    <property type="match status" value="1"/>
</dbReference>
<sequence length="282" mass="31107">MTTYPSTYATVPTEFITAANGITFAYRRLGQKQAVPIIYFGHLTSNLDNADPRIMDALAAQHEIISFDYRGVGATSGNDAETIADMAKDGLAFIKALGYEKVDILAFSMGGFIIQELMAMEPTLVRKLILAGTGPRGGEGISDVVRLTYLDIAKALFTFVDPKFYLFFNSTDAGKQAARLFLDRLKERTENRDTAVGFGTLQTQLHAIKVWGHEPPADLSVFTLPVLVINGDNDRMVPTPNSYDLAKRLPNAQLHIYENAAHGALFQYHEDFVKRALAFYAA</sequence>
<dbReference type="InterPro" id="IPR029058">
    <property type="entry name" value="AB_hydrolase_fold"/>
</dbReference>
<dbReference type="AlphaFoldDB" id="D2QRD1"/>
<dbReference type="eggNOG" id="COG2267">
    <property type="taxonomic scope" value="Bacteria"/>
</dbReference>